<dbReference type="GO" id="GO:0005483">
    <property type="term" value="F:soluble NSF attachment protein activity"/>
    <property type="evidence" value="ECO:0007669"/>
    <property type="project" value="TreeGrafter"/>
</dbReference>
<reference evidence="4 5" key="1">
    <citation type="submission" date="2012-08" db="EMBL/GenBank/DDBJ databases">
        <title>Oryza genome evolution.</title>
        <authorList>
            <person name="Wing R.A."/>
        </authorList>
    </citation>
    <scope>NUCLEOTIDE SEQUENCE</scope>
</reference>
<dbReference type="Gene3D" id="1.25.40.10">
    <property type="entry name" value="Tetratricopeptide repeat domain"/>
    <property type="match status" value="1"/>
</dbReference>
<comment type="similarity">
    <text evidence="1">Belongs to the SNAP family.</text>
</comment>
<evidence type="ECO:0000256" key="1">
    <source>
        <dbReference type="ARBA" id="ARBA00010050"/>
    </source>
</evidence>
<evidence type="ECO:0000313" key="5">
    <source>
        <dbReference type="Proteomes" id="UP000032180"/>
    </source>
</evidence>
<dbReference type="eggNOG" id="ENOG502R767">
    <property type="taxonomic scope" value="Eukaryota"/>
</dbReference>
<reference evidence="4" key="3">
    <citation type="submission" date="2015-04" db="UniProtKB">
        <authorList>
            <consortium name="EnsemblPlants"/>
        </authorList>
    </citation>
    <scope>IDENTIFICATION</scope>
</reference>
<dbReference type="GO" id="GO:0006886">
    <property type="term" value="P:intracellular protein transport"/>
    <property type="evidence" value="ECO:0007669"/>
    <property type="project" value="InterPro"/>
</dbReference>
<dbReference type="Proteomes" id="UP000032180">
    <property type="component" value="Chromosome 1"/>
</dbReference>
<dbReference type="PANTHER" id="PTHR13768:SF36">
    <property type="entry name" value="OS01G0812500 PROTEIN"/>
    <property type="match status" value="1"/>
</dbReference>
<dbReference type="EnsemblPlants" id="LPERR01G29970.1">
    <property type="protein sequence ID" value="LPERR01G29970.1"/>
    <property type="gene ID" value="LPERR01G29970"/>
</dbReference>
<dbReference type="GO" id="GO:0035494">
    <property type="term" value="P:SNARE complex disassembly"/>
    <property type="evidence" value="ECO:0007669"/>
    <property type="project" value="TreeGrafter"/>
</dbReference>
<dbReference type="STRING" id="77586.A0A0D9V703"/>
<evidence type="ECO:0000256" key="3">
    <source>
        <dbReference type="ARBA" id="ARBA00022927"/>
    </source>
</evidence>
<proteinExistence type="inferred from homology"/>
<keyword evidence="2" id="KW-0813">Transport</keyword>
<evidence type="ECO:0000256" key="2">
    <source>
        <dbReference type="ARBA" id="ARBA00022448"/>
    </source>
</evidence>
<reference evidence="5" key="2">
    <citation type="submission" date="2013-12" db="EMBL/GenBank/DDBJ databases">
        <authorList>
            <person name="Yu Y."/>
            <person name="Lee S."/>
            <person name="de Baynast K."/>
            <person name="Wissotski M."/>
            <person name="Liu L."/>
            <person name="Talag J."/>
            <person name="Goicoechea J."/>
            <person name="Angelova A."/>
            <person name="Jetty R."/>
            <person name="Kudrna D."/>
            <person name="Golser W."/>
            <person name="Rivera L."/>
            <person name="Zhang J."/>
            <person name="Wing R."/>
        </authorList>
    </citation>
    <scope>NUCLEOTIDE SEQUENCE</scope>
</reference>
<keyword evidence="3" id="KW-0653">Protein transport</keyword>
<dbReference type="GO" id="GO:0031201">
    <property type="term" value="C:SNARE complex"/>
    <property type="evidence" value="ECO:0007669"/>
    <property type="project" value="TreeGrafter"/>
</dbReference>
<dbReference type="Pfam" id="PF14938">
    <property type="entry name" value="SNAP"/>
    <property type="match status" value="1"/>
</dbReference>
<dbReference type="PANTHER" id="PTHR13768">
    <property type="entry name" value="SOLUBLE NSF ATTACHMENT PROTEIN SNAP"/>
    <property type="match status" value="1"/>
</dbReference>
<protein>
    <recommendedName>
        <fullName evidence="6">MalT-like TPR region domain-containing protein</fullName>
    </recommendedName>
</protein>
<dbReference type="AlphaFoldDB" id="A0A0D9V703"/>
<evidence type="ECO:0000313" key="4">
    <source>
        <dbReference type="EnsemblPlants" id="LPERR01G29970.1"/>
    </source>
</evidence>
<sequence>MASLFRRRAIRRRGYEAITRRGEEDGEEKASAYEAVTLEEEGLGTEELEARGDRFMARGQRRASRRWFVSFKHETAFAVAEDFRLAGLSYVLAKNWRKAAAAFGNEAIQRLKSGSPHADLAAAVALLASARCYRKILHKDEVEVGAIKFALKKAAAMFVEGKNLQSAATCCRELAEFHEERGELHHSLRFFLQARDYYRCNPNRNEQGVRYCHATGNLVRCRILLLSKGRPSSSSN</sequence>
<name>A0A0D9V703_9ORYZ</name>
<dbReference type="SUPFAM" id="SSF48452">
    <property type="entry name" value="TPR-like"/>
    <property type="match status" value="1"/>
</dbReference>
<dbReference type="Gramene" id="LPERR01G29970.1">
    <property type="protein sequence ID" value="LPERR01G29970.1"/>
    <property type="gene ID" value="LPERR01G29970"/>
</dbReference>
<dbReference type="HOGENOM" id="CLU_1176896_0_0_1"/>
<accession>A0A0D9V703</accession>
<dbReference type="GO" id="GO:0019905">
    <property type="term" value="F:syntaxin binding"/>
    <property type="evidence" value="ECO:0007669"/>
    <property type="project" value="TreeGrafter"/>
</dbReference>
<evidence type="ECO:0008006" key="6">
    <source>
        <dbReference type="Google" id="ProtNLM"/>
    </source>
</evidence>
<dbReference type="InterPro" id="IPR000744">
    <property type="entry name" value="NSF_attach"/>
</dbReference>
<keyword evidence="5" id="KW-1185">Reference proteome</keyword>
<dbReference type="InterPro" id="IPR011990">
    <property type="entry name" value="TPR-like_helical_dom_sf"/>
</dbReference>
<dbReference type="GO" id="GO:0005774">
    <property type="term" value="C:vacuolar membrane"/>
    <property type="evidence" value="ECO:0007669"/>
    <property type="project" value="TreeGrafter"/>
</dbReference>
<organism evidence="4 5">
    <name type="scientific">Leersia perrieri</name>
    <dbReference type="NCBI Taxonomy" id="77586"/>
    <lineage>
        <taxon>Eukaryota</taxon>
        <taxon>Viridiplantae</taxon>
        <taxon>Streptophyta</taxon>
        <taxon>Embryophyta</taxon>
        <taxon>Tracheophyta</taxon>
        <taxon>Spermatophyta</taxon>
        <taxon>Magnoliopsida</taxon>
        <taxon>Liliopsida</taxon>
        <taxon>Poales</taxon>
        <taxon>Poaceae</taxon>
        <taxon>BOP clade</taxon>
        <taxon>Oryzoideae</taxon>
        <taxon>Oryzeae</taxon>
        <taxon>Oryzinae</taxon>
        <taxon>Leersia</taxon>
    </lineage>
</organism>